<comment type="subcellular location">
    <subcellularLocation>
        <location evidence="1">Nucleus</location>
    </subcellularLocation>
</comment>
<protein>
    <submittedName>
        <fullName evidence="10">Zn(2)-C6 fungal-type domain-containing protein</fullName>
    </submittedName>
</protein>
<keyword evidence="7" id="KW-0539">Nucleus</keyword>
<evidence type="ECO:0000256" key="8">
    <source>
        <dbReference type="SAM" id="MobiDB-lite"/>
    </source>
</evidence>
<accession>A0AAW0DAI3</accession>
<dbReference type="SUPFAM" id="SSF57701">
    <property type="entry name" value="Zn2/Cys6 DNA-binding domain"/>
    <property type="match status" value="1"/>
</dbReference>
<comment type="caution">
    <text evidence="10">The sequence shown here is derived from an EMBL/GenBank/DDBJ whole genome shotgun (WGS) entry which is preliminary data.</text>
</comment>
<organism evidence="10 11">
    <name type="scientific">Favolaschia claudopus</name>
    <dbReference type="NCBI Taxonomy" id="2862362"/>
    <lineage>
        <taxon>Eukaryota</taxon>
        <taxon>Fungi</taxon>
        <taxon>Dikarya</taxon>
        <taxon>Basidiomycota</taxon>
        <taxon>Agaricomycotina</taxon>
        <taxon>Agaricomycetes</taxon>
        <taxon>Agaricomycetidae</taxon>
        <taxon>Agaricales</taxon>
        <taxon>Marasmiineae</taxon>
        <taxon>Mycenaceae</taxon>
        <taxon>Favolaschia</taxon>
    </lineage>
</organism>
<evidence type="ECO:0000256" key="4">
    <source>
        <dbReference type="ARBA" id="ARBA00023015"/>
    </source>
</evidence>
<dbReference type="AlphaFoldDB" id="A0AAW0DAI3"/>
<feature type="region of interest" description="Disordered" evidence="8">
    <location>
        <begin position="97"/>
        <end position="125"/>
    </location>
</feature>
<dbReference type="InterPro" id="IPR051615">
    <property type="entry name" value="Transcr_Regulatory_Elem"/>
</dbReference>
<dbReference type="PANTHER" id="PTHR31313">
    <property type="entry name" value="TY1 ENHANCER ACTIVATOR"/>
    <property type="match status" value="1"/>
</dbReference>
<dbReference type="GO" id="GO:0003677">
    <property type="term" value="F:DNA binding"/>
    <property type="evidence" value="ECO:0007669"/>
    <property type="project" value="UniProtKB-KW"/>
</dbReference>
<dbReference type="GO" id="GO:0000981">
    <property type="term" value="F:DNA-binding transcription factor activity, RNA polymerase II-specific"/>
    <property type="evidence" value="ECO:0007669"/>
    <property type="project" value="InterPro"/>
</dbReference>
<dbReference type="CDD" id="cd12148">
    <property type="entry name" value="fungal_TF_MHR"/>
    <property type="match status" value="1"/>
</dbReference>
<evidence type="ECO:0000256" key="5">
    <source>
        <dbReference type="ARBA" id="ARBA00023125"/>
    </source>
</evidence>
<keyword evidence="6" id="KW-0804">Transcription</keyword>
<keyword evidence="3" id="KW-0862">Zinc</keyword>
<evidence type="ECO:0000259" key="9">
    <source>
        <dbReference type="PROSITE" id="PS50048"/>
    </source>
</evidence>
<keyword evidence="2" id="KW-0479">Metal-binding</keyword>
<dbReference type="Pfam" id="PF00172">
    <property type="entry name" value="Zn_clus"/>
    <property type="match status" value="1"/>
</dbReference>
<evidence type="ECO:0000313" key="10">
    <source>
        <dbReference type="EMBL" id="KAK7048574.1"/>
    </source>
</evidence>
<dbReference type="CDD" id="cd00067">
    <property type="entry name" value="GAL4"/>
    <property type="match status" value="1"/>
</dbReference>
<keyword evidence="4" id="KW-0805">Transcription regulation</keyword>
<dbReference type="EMBL" id="JAWWNJ010000009">
    <property type="protein sequence ID" value="KAK7048574.1"/>
    <property type="molecule type" value="Genomic_DNA"/>
</dbReference>
<evidence type="ECO:0000256" key="2">
    <source>
        <dbReference type="ARBA" id="ARBA00022723"/>
    </source>
</evidence>
<dbReference type="PROSITE" id="PS50048">
    <property type="entry name" value="ZN2_CY6_FUNGAL_2"/>
    <property type="match status" value="1"/>
</dbReference>
<evidence type="ECO:0000313" key="11">
    <source>
        <dbReference type="Proteomes" id="UP001362999"/>
    </source>
</evidence>
<dbReference type="Proteomes" id="UP001362999">
    <property type="component" value="Unassembled WGS sequence"/>
</dbReference>
<keyword evidence="11" id="KW-1185">Reference proteome</keyword>
<dbReference type="PROSITE" id="PS00463">
    <property type="entry name" value="ZN2_CY6_FUNGAL_1"/>
    <property type="match status" value="1"/>
</dbReference>
<feature type="domain" description="Zn(2)-C6 fungal-type" evidence="9">
    <location>
        <begin position="15"/>
        <end position="47"/>
    </location>
</feature>
<evidence type="ECO:0000256" key="3">
    <source>
        <dbReference type="ARBA" id="ARBA00022833"/>
    </source>
</evidence>
<sequence>MSSRARTTNTRAPRACLICRARKSRCDGAKPVCGSCVASGRDDECSWGKTATTTKFRTEAHFEALRKRAESLQVYVEVLEGLLSKCTCQDVSSHLHSQPQRLEDQSTDEGGESNDTDSLDSEEEITRELTVPASRLKLGDHNDDPLLHGAFFRVESPSHTSKTELTQPPTASYVLQLDGVNQPQPDVDWSRHLPPETIWDRKQHDKVLDLAFKSQCTFPIVPFHFLRDMYRALSVPVTMDPPKTPHYSPMLHNAILASALVFSDDPYLRDPKTRLNFIRVAQARFDLKKPDASMVHALAFIAMFYTDIGDRIPAELYLGMSIRLSLTLGLDVDATEWVKAGAISHDDMVQRVQTHWTIFEWDVVWAVHWGRDVGGPPRRSTPLPFVDDALDQMPWFHSPAKIPPQPNYMTLIFSKTAALSVIACKIPQTIYLLRSSSRLTSVQIAETITKIDLELNDWKSRLPPELDITLANRAGSTIQRLRLHLSYWSCSIVLHRPFLYRRALPSPQSETEVDHLKLCTRAAENILELVETWSTVYTLRLSEWRMGAVIFTAATVFLLRALHATTGSTRVAHGVLHTALTQVQTCRKYLYEMSESWVSAARTGDLLQIILDDKLKPVITRRLGATKAGEVFAAIGAAPCESNSSPEPTPSWNSFHTGAAPSSYASVDPSSYQWVPQLGAMSGWPDPMDPDFIFGQMQATLGNFEASAHSTLSEHGAAAFDINEFLFSNLDSFGGG</sequence>
<gene>
    <name evidence="10" type="ORF">R3P38DRAFT_3257212</name>
</gene>
<dbReference type="GO" id="GO:0005634">
    <property type="term" value="C:nucleus"/>
    <property type="evidence" value="ECO:0007669"/>
    <property type="project" value="UniProtKB-SubCell"/>
</dbReference>
<dbReference type="GO" id="GO:0008270">
    <property type="term" value="F:zinc ion binding"/>
    <property type="evidence" value="ECO:0007669"/>
    <property type="project" value="InterPro"/>
</dbReference>
<evidence type="ECO:0000256" key="6">
    <source>
        <dbReference type="ARBA" id="ARBA00023163"/>
    </source>
</evidence>
<dbReference type="Pfam" id="PF04082">
    <property type="entry name" value="Fungal_trans"/>
    <property type="match status" value="1"/>
</dbReference>
<keyword evidence="5" id="KW-0238">DNA-binding</keyword>
<feature type="compositionally biased region" description="Acidic residues" evidence="8">
    <location>
        <begin position="105"/>
        <end position="125"/>
    </location>
</feature>
<dbReference type="GO" id="GO:0006351">
    <property type="term" value="P:DNA-templated transcription"/>
    <property type="evidence" value="ECO:0007669"/>
    <property type="project" value="InterPro"/>
</dbReference>
<evidence type="ECO:0000256" key="1">
    <source>
        <dbReference type="ARBA" id="ARBA00004123"/>
    </source>
</evidence>
<proteinExistence type="predicted"/>
<dbReference type="SMART" id="SM00066">
    <property type="entry name" value="GAL4"/>
    <property type="match status" value="1"/>
</dbReference>
<name>A0AAW0DAI3_9AGAR</name>
<evidence type="ECO:0000256" key="7">
    <source>
        <dbReference type="ARBA" id="ARBA00023242"/>
    </source>
</evidence>
<dbReference type="InterPro" id="IPR001138">
    <property type="entry name" value="Zn2Cys6_DnaBD"/>
</dbReference>
<dbReference type="PANTHER" id="PTHR31313:SF81">
    <property type="entry name" value="TY1 ENHANCER ACTIVATOR"/>
    <property type="match status" value="1"/>
</dbReference>
<dbReference type="InterPro" id="IPR036864">
    <property type="entry name" value="Zn2-C6_fun-type_DNA-bd_sf"/>
</dbReference>
<dbReference type="InterPro" id="IPR007219">
    <property type="entry name" value="XnlR_reg_dom"/>
</dbReference>
<reference evidence="10 11" key="1">
    <citation type="journal article" date="2024" name="J Genomics">
        <title>Draft genome sequencing and assembly of Favolaschia claudopus CIRM-BRFM 2984 isolated from oak limbs.</title>
        <authorList>
            <person name="Navarro D."/>
            <person name="Drula E."/>
            <person name="Chaduli D."/>
            <person name="Cazenave R."/>
            <person name="Ahrendt S."/>
            <person name="Wang J."/>
            <person name="Lipzen A."/>
            <person name="Daum C."/>
            <person name="Barry K."/>
            <person name="Grigoriev I.V."/>
            <person name="Favel A."/>
            <person name="Rosso M.N."/>
            <person name="Martin F."/>
        </authorList>
    </citation>
    <scope>NUCLEOTIDE SEQUENCE [LARGE SCALE GENOMIC DNA]</scope>
    <source>
        <strain evidence="10 11">CIRM-BRFM 2984</strain>
    </source>
</reference>
<dbReference type="Gene3D" id="4.10.240.10">
    <property type="entry name" value="Zn(2)-C6 fungal-type DNA-binding domain"/>
    <property type="match status" value="1"/>
</dbReference>